<dbReference type="Gene3D" id="3.10.450.40">
    <property type="match status" value="2"/>
</dbReference>
<feature type="domain" description="PepSY" evidence="1">
    <location>
        <begin position="95"/>
        <end position="148"/>
    </location>
</feature>
<dbReference type="Pfam" id="PF03413">
    <property type="entry name" value="PepSY"/>
    <property type="match status" value="1"/>
</dbReference>
<dbReference type="OrthoDB" id="2381181at2"/>
<dbReference type="Proteomes" id="UP000188184">
    <property type="component" value="Chromosome"/>
</dbReference>
<dbReference type="InterPro" id="IPR025711">
    <property type="entry name" value="PepSY"/>
</dbReference>
<proteinExistence type="predicted"/>
<sequence length="157" mass="16698">MAWWMKFVGAFLLLLAAVAGIVIAVSAVMPFTDAKRAAEEQALSGQLLMEVEETTIYNGSSQTVTVIGKGPDGARLAVFVPEDGEMTVFPLQGTVTAAQAEAAALEEAEGAEVLHVRLGPSAEGPVWEVAFKGADGRLNYVYISAEDGSWRERILNL</sequence>
<reference evidence="2 3" key="1">
    <citation type="submission" date="2017-02" db="EMBL/GenBank/DDBJ databases">
        <title>The complete genomic sequence of a novel cold adapted crude oil-degrading bacterium Planococcus qaidamina Y42.</title>
        <authorList>
            <person name="Yang R."/>
        </authorList>
    </citation>
    <scope>NUCLEOTIDE SEQUENCE [LARGE SCALE GENOMIC DNA]</scope>
    <source>
        <strain evidence="2 3">Y42</strain>
    </source>
</reference>
<evidence type="ECO:0000259" key="1">
    <source>
        <dbReference type="Pfam" id="PF03413"/>
    </source>
</evidence>
<gene>
    <name evidence="2" type="ORF">B0X71_11315</name>
</gene>
<dbReference type="InterPro" id="IPR046350">
    <property type="entry name" value="Cystatin_sf"/>
</dbReference>
<keyword evidence="3" id="KW-1185">Reference proteome</keyword>
<evidence type="ECO:0000313" key="3">
    <source>
        <dbReference type="Proteomes" id="UP000188184"/>
    </source>
</evidence>
<name>A0A1Q2L3S2_9BACL</name>
<dbReference type="EMBL" id="CP019640">
    <property type="protein sequence ID" value="AQQ55100.1"/>
    <property type="molecule type" value="Genomic_DNA"/>
</dbReference>
<organism evidence="2 3">
    <name type="scientific">Planococcus lenghuensis</name>
    <dbReference type="NCBI Taxonomy" id="2213202"/>
    <lineage>
        <taxon>Bacteria</taxon>
        <taxon>Bacillati</taxon>
        <taxon>Bacillota</taxon>
        <taxon>Bacilli</taxon>
        <taxon>Bacillales</taxon>
        <taxon>Caryophanaceae</taxon>
        <taxon>Planococcus</taxon>
    </lineage>
</organism>
<dbReference type="KEGG" id="pmar:B0X71_11315"/>
<accession>A0A1Q2L3S2</accession>
<evidence type="ECO:0000313" key="2">
    <source>
        <dbReference type="EMBL" id="AQQ55100.1"/>
    </source>
</evidence>
<protein>
    <recommendedName>
        <fullName evidence="1">PepSY domain-containing protein</fullName>
    </recommendedName>
</protein>
<dbReference type="AlphaFoldDB" id="A0A1Q2L3S2"/>
<dbReference type="SUPFAM" id="SSF54403">
    <property type="entry name" value="Cystatin/monellin"/>
    <property type="match status" value="2"/>
</dbReference>
<dbReference type="RefSeq" id="WP_156889864.1">
    <property type="nucleotide sequence ID" value="NZ_CP019640.1"/>
</dbReference>